<feature type="domain" description="Peptidase M6-like" evidence="1">
    <location>
        <begin position="134"/>
        <end position="313"/>
    </location>
</feature>
<dbReference type="EMBL" id="AP035787">
    <property type="protein sequence ID" value="BFO74977.1"/>
    <property type="molecule type" value="Genomic_DNA"/>
</dbReference>
<gene>
    <name evidence="2" type="ORF">GTC17259_00270</name>
</gene>
<proteinExistence type="predicted"/>
<dbReference type="GO" id="GO:0008233">
    <property type="term" value="F:peptidase activity"/>
    <property type="evidence" value="ECO:0007669"/>
    <property type="project" value="InterPro"/>
</dbReference>
<dbReference type="PANTHER" id="PTHR41775:SF1">
    <property type="entry name" value="PEPTIDASE M6-LIKE DOMAIN-CONTAINING PROTEIN"/>
    <property type="match status" value="1"/>
</dbReference>
<dbReference type="Pfam" id="PF05547">
    <property type="entry name" value="Peptidase_M6"/>
    <property type="match status" value="1"/>
</dbReference>
<dbReference type="AlphaFoldDB" id="A0AB33J9T6"/>
<name>A0AB33J9T6_9BACT</name>
<dbReference type="PANTHER" id="PTHR41775">
    <property type="entry name" value="SECRETED PROTEIN-RELATED"/>
    <property type="match status" value="1"/>
</dbReference>
<dbReference type="NCBIfam" id="TIGR03296">
    <property type="entry name" value="M6dom_TIGR03296"/>
    <property type="match status" value="1"/>
</dbReference>
<evidence type="ECO:0000259" key="1">
    <source>
        <dbReference type="Pfam" id="PF05547"/>
    </source>
</evidence>
<evidence type="ECO:0000313" key="2">
    <source>
        <dbReference type="EMBL" id="BFO74977.1"/>
    </source>
</evidence>
<accession>A0AB33J9T6</accession>
<dbReference type="InterPro" id="IPR008757">
    <property type="entry name" value="Peptidase_M6-like_domain"/>
</dbReference>
<sequence length="686" mass="75417">MLCVMDGMAVPARPGQWRTIYLADGTALKAELVGDENFHFYRTAEGVQYVYNPDRGYYVLRDAKTAPTRSMMSLKANAGTRGLHRHNAPTQPNTLYSGKKKGLIILVNFADTVFAAGHDQALYNRIANEENFKYGDFCGSVHDYFKAQSNGAFDLTFDVVGPVTLSSSQALYGGNNSRGSDMCPGEMVEEACEAVEDMVDFSEYDWNADGEVEQVFVLFAGQSEADGGAKSCIWPHKWDLESALGYPLMIDGMVINTYACSNELKGTGALNGIGVICHEFTHCLGLPDFYDTSKPSVNYAMGNYDLMAAGAYNQGSYMPPCYTAYEKMACGWLTPIELKNDTTVEKMAANHEHGPAYILYNEGNRDEYYLLENRQKKGWDAAIPGQGLLVTHVDYDATKWNKNSVNQDKNHLRCAIVPADGKLGWDYRSMANDLFPYAGNDSLNRYSLPAATLFNDNADGTKYLLGGLSSIKRNPDGTVSFKFKAGRLPDNTTGVVFYESFGKCAGTGGNDNQWDTVSGFKGTFAADKTGWSCTQTMYGGNQCAKFGSSQHAGATLTSPSIMFMEDDTLTFQAAGVGKTTSTVDVYVGNTLLDVITLKPQQWSSYQFVIKDKGAKTLRFVMSSRMVLDDVKVVRKNTATAIRRLTISESGMEDGRIYSVMGQYMGTDESLLPPGMYIRNGKKFIKL</sequence>
<reference evidence="2" key="1">
    <citation type="submission" date="2024-07" db="EMBL/GenBank/DDBJ databases">
        <title>Complete genome sequence of Prevotella sp. YM-2024 GTC17259.</title>
        <authorList>
            <person name="Hayashi M."/>
            <person name="Muto Y."/>
            <person name="Tanaka K."/>
            <person name="Niwa H."/>
        </authorList>
    </citation>
    <scope>NUCLEOTIDE SEQUENCE</scope>
    <source>
        <strain evidence="2">GTC17259</strain>
    </source>
</reference>
<protein>
    <recommendedName>
        <fullName evidence="1">Peptidase M6-like domain-containing protein</fullName>
    </recommendedName>
</protein>
<dbReference type="SUPFAM" id="SSF55486">
    <property type="entry name" value="Metalloproteases ('zincins'), catalytic domain"/>
    <property type="match status" value="1"/>
</dbReference>
<organism evidence="2">
    <name type="scientific">Prevotella sp. GTC17259</name>
    <dbReference type="NCBI Taxonomy" id="3236795"/>
    <lineage>
        <taxon>Bacteria</taxon>
        <taxon>Pseudomonadati</taxon>
        <taxon>Bacteroidota</taxon>
        <taxon>Bacteroidia</taxon>
        <taxon>Bacteroidales</taxon>
        <taxon>Prevotellaceae</taxon>
        <taxon>Prevotella</taxon>
    </lineage>
</organism>
<dbReference type="GO" id="GO:0006508">
    <property type="term" value="P:proteolysis"/>
    <property type="evidence" value="ECO:0007669"/>
    <property type="project" value="InterPro"/>
</dbReference>